<organism evidence="11 12">
    <name type="scientific">Acromyrmex charruanus</name>
    <dbReference type="NCBI Taxonomy" id="2715315"/>
    <lineage>
        <taxon>Eukaryota</taxon>
        <taxon>Metazoa</taxon>
        <taxon>Ecdysozoa</taxon>
        <taxon>Arthropoda</taxon>
        <taxon>Hexapoda</taxon>
        <taxon>Insecta</taxon>
        <taxon>Pterygota</taxon>
        <taxon>Neoptera</taxon>
        <taxon>Endopterygota</taxon>
        <taxon>Hymenoptera</taxon>
        <taxon>Apocrita</taxon>
        <taxon>Aculeata</taxon>
        <taxon>Formicoidea</taxon>
        <taxon>Formicidae</taxon>
        <taxon>Myrmicinae</taxon>
        <taxon>Acromyrmex</taxon>
    </lineage>
</organism>
<feature type="transmembrane region" description="Helical" evidence="10">
    <location>
        <begin position="128"/>
        <end position="148"/>
    </location>
</feature>
<feature type="non-terminal residue" evidence="11">
    <location>
        <position position="1"/>
    </location>
</feature>
<feature type="non-terminal residue" evidence="11">
    <location>
        <position position="404"/>
    </location>
</feature>
<dbReference type="EMBL" id="JAANIC010005836">
    <property type="protein sequence ID" value="KAG5330349.1"/>
    <property type="molecule type" value="Genomic_DNA"/>
</dbReference>
<dbReference type="GO" id="GO:0005886">
    <property type="term" value="C:plasma membrane"/>
    <property type="evidence" value="ECO:0007669"/>
    <property type="project" value="UniProtKB-SubCell"/>
</dbReference>
<evidence type="ECO:0000313" key="12">
    <source>
        <dbReference type="Proteomes" id="UP000669903"/>
    </source>
</evidence>
<evidence type="ECO:0000256" key="4">
    <source>
        <dbReference type="ARBA" id="ARBA00022692"/>
    </source>
</evidence>
<feature type="transmembrane region" description="Helical" evidence="10">
    <location>
        <begin position="66"/>
        <end position="84"/>
    </location>
</feature>
<keyword evidence="2" id="KW-1003">Cell membrane</keyword>
<evidence type="ECO:0000256" key="8">
    <source>
        <dbReference type="ARBA" id="ARBA00023170"/>
    </source>
</evidence>
<keyword evidence="9" id="KW-0807">Transducer</keyword>
<proteinExistence type="predicted"/>
<keyword evidence="7 10" id="KW-0472">Membrane</keyword>
<accession>A0A836FBH9</accession>
<evidence type="ECO:0000256" key="3">
    <source>
        <dbReference type="ARBA" id="ARBA00022606"/>
    </source>
</evidence>
<dbReference type="AlphaFoldDB" id="A0A836FBH9"/>
<protein>
    <submittedName>
        <fullName evidence="11">OR22C protein</fullName>
    </submittedName>
</protein>
<dbReference type="Proteomes" id="UP000669903">
    <property type="component" value="Unassembled WGS sequence"/>
</dbReference>
<dbReference type="PANTHER" id="PTHR21137">
    <property type="entry name" value="ODORANT RECEPTOR"/>
    <property type="match status" value="1"/>
</dbReference>
<dbReference type="GO" id="GO:0005549">
    <property type="term" value="F:odorant binding"/>
    <property type="evidence" value="ECO:0007669"/>
    <property type="project" value="InterPro"/>
</dbReference>
<feature type="transmembrane region" description="Helical" evidence="10">
    <location>
        <begin position="175"/>
        <end position="197"/>
    </location>
</feature>
<dbReference type="InterPro" id="IPR004117">
    <property type="entry name" value="7tm6_olfct_rcpt"/>
</dbReference>
<keyword evidence="4 10" id="KW-0812">Transmembrane</keyword>
<name>A0A836FBH9_9HYME</name>
<feature type="transmembrane region" description="Helical" evidence="10">
    <location>
        <begin position="380"/>
        <end position="402"/>
    </location>
</feature>
<keyword evidence="5" id="KW-0552">Olfaction</keyword>
<feature type="transmembrane region" description="Helical" evidence="10">
    <location>
        <begin position="278"/>
        <end position="302"/>
    </location>
</feature>
<keyword evidence="3" id="KW-0716">Sensory transduction</keyword>
<gene>
    <name evidence="11" type="primary">Or22c_5</name>
    <name evidence="11" type="ORF">G6Z76_0013295</name>
</gene>
<evidence type="ECO:0000313" key="11">
    <source>
        <dbReference type="EMBL" id="KAG5330349.1"/>
    </source>
</evidence>
<evidence type="ECO:0000256" key="9">
    <source>
        <dbReference type="ARBA" id="ARBA00023224"/>
    </source>
</evidence>
<evidence type="ECO:0000256" key="7">
    <source>
        <dbReference type="ARBA" id="ARBA00023136"/>
    </source>
</evidence>
<evidence type="ECO:0000256" key="6">
    <source>
        <dbReference type="ARBA" id="ARBA00022989"/>
    </source>
</evidence>
<dbReference type="GO" id="GO:0004984">
    <property type="term" value="F:olfactory receptor activity"/>
    <property type="evidence" value="ECO:0007669"/>
    <property type="project" value="InterPro"/>
</dbReference>
<feature type="transmembrane region" description="Helical" evidence="10">
    <location>
        <begin position="31"/>
        <end position="54"/>
    </location>
</feature>
<dbReference type="GO" id="GO:0007165">
    <property type="term" value="P:signal transduction"/>
    <property type="evidence" value="ECO:0007669"/>
    <property type="project" value="UniProtKB-KW"/>
</dbReference>
<keyword evidence="6 10" id="KW-1133">Transmembrane helix</keyword>
<sequence length="404" mass="47098">MLVNLLREYNVNRIFLSCLGLWPFQHKLARCLLPIFCFILEISYLPFEILTLYIHRYSGQIVFESLYQMVVTMAFLIKLLNQIWNRDKFRRLYEIMENHWNIFTNDLEVQILKSYSHVSQKFTVSYSILMYIMMSMFITIPSLGPMLLDVVLPLNKSRLRNIAIYSEYGIDQDKYFVPIFLYTSIMITVGITIMVAVDTMHIACTSHACSLFQFIGQQIENVISNVSIGDEVNQIRHCTNTEYKMFSEEMIYRKYIICLKKHQLALEYVDILNDTHKIVGISFLLIIAAVFSLLGVRIVYVLDQLEELIRFTFIIMGALLQLMIVCYSGQKLMDESQNIFHQAYAAEWYKFSPRLKSLLIIILYRSIVSCKLTAGNLFSLSMAVFVSVVRTGVSYFTTLLSFKN</sequence>
<evidence type="ECO:0000256" key="10">
    <source>
        <dbReference type="SAM" id="Phobius"/>
    </source>
</evidence>
<comment type="caution">
    <text evidence="11">The sequence shown here is derived from an EMBL/GenBank/DDBJ whole genome shotgun (WGS) entry which is preliminary data.</text>
</comment>
<dbReference type="Pfam" id="PF02949">
    <property type="entry name" value="7tm_6"/>
    <property type="match status" value="1"/>
</dbReference>
<reference evidence="11" key="1">
    <citation type="submission" date="2020-03" db="EMBL/GenBank/DDBJ databases">
        <title>Relaxed selection underlies rapid genomic changes in the transitions from sociality to social parasitism in ants.</title>
        <authorList>
            <person name="Bi X."/>
        </authorList>
    </citation>
    <scope>NUCLEOTIDE SEQUENCE</scope>
    <source>
        <strain evidence="11">BGI-DK2014a</strain>
        <tissue evidence="11">Whole body</tissue>
    </source>
</reference>
<keyword evidence="12" id="KW-1185">Reference proteome</keyword>
<keyword evidence="8" id="KW-0675">Receptor</keyword>
<dbReference type="PANTHER" id="PTHR21137:SF35">
    <property type="entry name" value="ODORANT RECEPTOR 19A-RELATED"/>
    <property type="match status" value="1"/>
</dbReference>
<evidence type="ECO:0000256" key="2">
    <source>
        <dbReference type="ARBA" id="ARBA00022475"/>
    </source>
</evidence>
<evidence type="ECO:0000256" key="1">
    <source>
        <dbReference type="ARBA" id="ARBA00004651"/>
    </source>
</evidence>
<feature type="transmembrane region" description="Helical" evidence="10">
    <location>
        <begin position="308"/>
        <end position="327"/>
    </location>
</feature>
<comment type="subcellular location">
    <subcellularLocation>
        <location evidence="1">Cell membrane</location>
        <topology evidence="1">Multi-pass membrane protein</topology>
    </subcellularLocation>
</comment>
<evidence type="ECO:0000256" key="5">
    <source>
        <dbReference type="ARBA" id="ARBA00022725"/>
    </source>
</evidence>